<evidence type="ECO:0000259" key="3">
    <source>
        <dbReference type="SMART" id="SM01007"/>
    </source>
</evidence>
<reference evidence="4 5" key="1">
    <citation type="submission" date="2020-04" db="EMBL/GenBank/DDBJ databases">
        <authorList>
            <person name="Hitch T.C.A."/>
            <person name="Wylensek D."/>
            <person name="Clavel T."/>
        </authorList>
    </citation>
    <scope>NUCLEOTIDE SEQUENCE [LARGE SCALE GENOMIC DNA]</scope>
    <source>
        <strain evidence="4 5">105184</strain>
    </source>
</reference>
<dbReference type="InterPro" id="IPR036409">
    <property type="entry name" value="Aldolase_II/adducin_N_sf"/>
</dbReference>
<dbReference type="Gene3D" id="3.40.225.10">
    <property type="entry name" value="Class II aldolase/adducin N-terminal domain"/>
    <property type="match status" value="1"/>
</dbReference>
<dbReference type="PANTHER" id="PTHR22789">
    <property type="entry name" value="FUCULOSE PHOSPHATE ALDOLASE"/>
    <property type="match status" value="1"/>
</dbReference>
<keyword evidence="2 4" id="KW-0456">Lyase</keyword>
<dbReference type="RefSeq" id="WP_170104224.1">
    <property type="nucleotide sequence ID" value="NZ_JABAGR010000006.1"/>
</dbReference>
<dbReference type="NCBIfam" id="NF002963">
    <property type="entry name" value="PRK03634.1"/>
    <property type="match status" value="1"/>
</dbReference>
<proteinExistence type="predicted"/>
<dbReference type="PANTHER" id="PTHR22789:SF0">
    <property type="entry name" value="3-OXO-TETRONATE 4-PHOSPHATE DECARBOXYLASE-RELATED"/>
    <property type="match status" value="1"/>
</dbReference>
<gene>
    <name evidence="4" type="primary">rhaD</name>
    <name evidence="4" type="ORF">HF885_06965</name>
</gene>
<organism evidence="4 5">
    <name type="scientific">Parafannyhessea umbonata</name>
    <dbReference type="NCBI Taxonomy" id="604330"/>
    <lineage>
        <taxon>Bacteria</taxon>
        <taxon>Bacillati</taxon>
        <taxon>Actinomycetota</taxon>
        <taxon>Coriobacteriia</taxon>
        <taxon>Coriobacteriales</taxon>
        <taxon>Atopobiaceae</taxon>
        <taxon>Parafannyhessea</taxon>
    </lineage>
</organism>
<sequence length="271" mass="30019">MSDWKDLKAVKEVADLSFQMYQKGWDEANGGNITYLLTDDEAASLNYVPGTGKKLTLTEGIPDALRGKYVLVTASGSYFRELKDDLDHLLGIIYLPEEGDEYEIAAGLIDNRPTSELGSHITTHAVRLAVDSNQRVVMHNHATHVLAMTHCGPTDEREFTLALWRMITEGVVVFPDGVGLVPWCVAGTPEIARETNERMKTRRCVVWQYHGVFTTGDSMHDAFGLLETIDKCAEVWLLSQAAGGKNPGIPDQGLKDTAKWYGTTLREGYVD</sequence>
<dbReference type="InterPro" id="IPR001303">
    <property type="entry name" value="Aldolase_II/adducin_N"/>
</dbReference>
<evidence type="ECO:0000256" key="2">
    <source>
        <dbReference type="ARBA" id="ARBA00023239"/>
    </source>
</evidence>
<dbReference type="GO" id="GO:0019323">
    <property type="term" value="P:pentose catabolic process"/>
    <property type="evidence" value="ECO:0007669"/>
    <property type="project" value="TreeGrafter"/>
</dbReference>
<dbReference type="Proteomes" id="UP000565613">
    <property type="component" value="Unassembled WGS sequence"/>
</dbReference>
<dbReference type="Pfam" id="PF00596">
    <property type="entry name" value="Aldolase_II"/>
    <property type="match status" value="1"/>
</dbReference>
<accession>A0A7X9TB07</accession>
<dbReference type="GO" id="GO:0046872">
    <property type="term" value="F:metal ion binding"/>
    <property type="evidence" value="ECO:0007669"/>
    <property type="project" value="UniProtKB-KW"/>
</dbReference>
<name>A0A7X9TB07_9ACTN</name>
<dbReference type="EC" id="4.1.2.19" evidence="4"/>
<dbReference type="EMBL" id="JABAGR010000006">
    <property type="protein sequence ID" value="NMF26168.1"/>
    <property type="molecule type" value="Genomic_DNA"/>
</dbReference>
<dbReference type="GO" id="GO:0008994">
    <property type="term" value="F:rhamnulose-1-phosphate aldolase activity"/>
    <property type="evidence" value="ECO:0007669"/>
    <property type="project" value="UniProtKB-EC"/>
</dbReference>
<evidence type="ECO:0000313" key="4">
    <source>
        <dbReference type="EMBL" id="NMF26168.1"/>
    </source>
</evidence>
<dbReference type="SMART" id="SM01007">
    <property type="entry name" value="Aldolase_II"/>
    <property type="match status" value="1"/>
</dbReference>
<evidence type="ECO:0000313" key="5">
    <source>
        <dbReference type="Proteomes" id="UP000565613"/>
    </source>
</evidence>
<comment type="caution">
    <text evidence="4">The sequence shown here is derived from an EMBL/GenBank/DDBJ whole genome shotgun (WGS) entry which is preliminary data.</text>
</comment>
<evidence type="ECO:0000256" key="1">
    <source>
        <dbReference type="ARBA" id="ARBA00022723"/>
    </source>
</evidence>
<dbReference type="SUPFAM" id="SSF53639">
    <property type="entry name" value="AraD/HMP-PK domain-like"/>
    <property type="match status" value="1"/>
</dbReference>
<dbReference type="GO" id="GO:0005829">
    <property type="term" value="C:cytosol"/>
    <property type="evidence" value="ECO:0007669"/>
    <property type="project" value="TreeGrafter"/>
</dbReference>
<dbReference type="InterPro" id="IPR050197">
    <property type="entry name" value="Aldolase_class_II_sugar_metab"/>
</dbReference>
<protein>
    <submittedName>
        <fullName evidence="4">Rhamnulose-1-phosphate aldolase</fullName>
        <ecNumber evidence="4">4.1.2.19</ecNumber>
    </submittedName>
</protein>
<feature type="domain" description="Class II aldolase/adducin N-terminal" evidence="3">
    <location>
        <begin position="11"/>
        <end position="237"/>
    </location>
</feature>
<keyword evidence="1" id="KW-0479">Metal-binding</keyword>
<dbReference type="AlphaFoldDB" id="A0A7X9TB07"/>